<evidence type="ECO:0000313" key="4">
    <source>
        <dbReference type="Proteomes" id="UP000053328"/>
    </source>
</evidence>
<dbReference type="SUPFAM" id="SSF51445">
    <property type="entry name" value="(Trans)glycosidases"/>
    <property type="match status" value="1"/>
</dbReference>
<dbReference type="GeneID" id="27336253"/>
<dbReference type="GO" id="GO:0009277">
    <property type="term" value="C:fungal-type cell wall"/>
    <property type="evidence" value="ECO:0007669"/>
    <property type="project" value="TreeGrafter"/>
</dbReference>
<dbReference type="Gene3D" id="3.20.20.80">
    <property type="entry name" value="Glycosidases"/>
    <property type="match status" value="1"/>
</dbReference>
<feature type="compositionally biased region" description="Polar residues" evidence="1">
    <location>
        <begin position="376"/>
        <end position="394"/>
    </location>
</feature>
<dbReference type="OrthoDB" id="43654at2759"/>
<dbReference type="VEuPathDB" id="FungiDB:PV08_09170"/>
<dbReference type="GO" id="GO:0071966">
    <property type="term" value="P:fungal-type cell wall polysaccharide metabolic process"/>
    <property type="evidence" value="ECO:0007669"/>
    <property type="project" value="TreeGrafter"/>
</dbReference>
<dbReference type="AlphaFoldDB" id="A0A0D1ZFZ3"/>
<name>A0A0D1ZFZ3_9EURO</name>
<feature type="region of interest" description="Disordered" evidence="1">
    <location>
        <begin position="345"/>
        <end position="442"/>
    </location>
</feature>
<evidence type="ECO:0000259" key="2">
    <source>
        <dbReference type="Pfam" id="PF11790"/>
    </source>
</evidence>
<evidence type="ECO:0000313" key="3">
    <source>
        <dbReference type="EMBL" id="KIW11897.1"/>
    </source>
</evidence>
<evidence type="ECO:0000256" key="1">
    <source>
        <dbReference type="SAM" id="MobiDB-lite"/>
    </source>
</evidence>
<dbReference type="STRING" id="91928.A0A0D1ZFZ3"/>
<feature type="compositionally biased region" description="Low complexity" evidence="1">
    <location>
        <begin position="152"/>
        <end position="161"/>
    </location>
</feature>
<feature type="compositionally biased region" description="Low complexity" evidence="1">
    <location>
        <begin position="173"/>
        <end position="187"/>
    </location>
</feature>
<feature type="domain" description="Asl1-like glycosyl hydrolase catalytic" evidence="2">
    <location>
        <begin position="447"/>
        <end position="669"/>
    </location>
</feature>
<dbReference type="RefSeq" id="XP_016232113.1">
    <property type="nucleotide sequence ID" value="XM_016383490.1"/>
</dbReference>
<feature type="compositionally biased region" description="Low complexity" evidence="1">
    <location>
        <begin position="345"/>
        <end position="371"/>
    </location>
</feature>
<dbReference type="HOGENOM" id="CLU_016498_0_0_1"/>
<dbReference type="PANTHER" id="PTHR34154">
    <property type="entry name" value="ALKALI-SENSITIVE LINKAGE PROTEIN 1"/>
    <property type="match status" value="1"/>
</dbReference>
<sequence length="736" mass="77237">MRGDEYVTIIDSDAFLSADRDAAVVFELTPDGFLVDDRGDYLYTRTSTGVQPLQNARTPEGETIWSLQGGVLVYGDSTFYTLPTGQIVVAFRDSVPPFEALAISMIPDFVDLPTTSTSLSFSRTSVSVSSGNTEVATSTTLFATLSTTETITESTNAESSTFDSGSTSKRESSIISQGSGLTSTTSQMASSELSSTSGPEDTSIMEQPLSSHMTSTQRGTGLATSESLTPFSPIYSTSTFPTSIVTIASPSASRVPTIASSWAASFSSVASSVPLSSTFSVSPAFSGPSISTTRTSSSALMSIRSSYTYSAVPSLSLATSTTTVPPGLLSSSVTFSSMLSSRPSPSSLFSSSSGVATSKSSSSGGSTTTTTLRPIISQSSTSPAINASPITTTAGGAVPVSSSGTSISTSPTSSASSGLSRTPTSSVSSATTSSSLSSLPSYPSKRGLAYTNVTTLPFYPPPSPYISWSYNYYSLPNASDNVGAYPSTQFRYIPLLYNDASSLTSIWAGNVNYSISHYGTDAIFGFNEPDACFSGQSACMNLSSVLSGYQRFLQPFASIVGASGGAGQQGGGRSGGGHVKIGAPAVTNIGAPSGLDYLARFLGNATLMNLTVDFINIHWYASPYNIQYFMDHVTTAYNVTGQAKYPVWVTEFGMDRGDYDQNVVVEFVSDYSLNVFFPFSQSWSFSSSLGMLCTSITVPSTRTHLPPPHATRRKTSPIGNFYSTTRLTAFFPNGWQ</sequence>
<keyword evidence="4" id="KW-1185">Reference proteome</keyword>
<gene>
    <name evidence="3" type="ORF">PV08_09170</name>
</gene>
<proteinExistence type="predicted"/>
<dbReference type="Pfam" id="PF11790">
    <property type="entry name" value="Glyco_hydro_cc"/>
    <property type="match status" value="1"/>
</dbReference>
<feature type="compositionally biased region" description="Polar residues" evidence="1">
    <location>
        <begin position="188"/>
        <end position="226"/>
    </location>
</feature>
<dbReference type="InterPro" id="IPR053183">
    <property type="entry name" value="ASL1"/>
</dbReference>
<dbReference type="EMBL" id="KN847498">
    <property type="protein sequence ID" value="KIW11897.1"/>
    <property type="molecule type" value="Genomic_DNA"/>
</dbReference>
<feature type="region of interest" description="Disordered" evidence="1">
    <location>
        <begin position="152"/>
        <end position="226"/>
    </location>
</feature>
<protein>
    <recommendedName>
        <fullName evidence="2">Asl1-like glycosyl hydrolase catalytic domain-containing protein</fullName>
    </recommendedName>
</protein>
<dbReference type="InterPro" id="IPR024655">
    <property type="entry name" value="Asl1_glyco_hydro_catalytic"/>
</dbReference>
<dbReference type="Proteomes" id="UP000053328">
    <property type="component" value="Unassembled WGS sequence"/>
</dbReference>
<dbReference type="PANTHER" id="PTHR34154:SF10">
    <property type="entry name" value="ASL1-LIKE GLYCOSYL HYDROLASE CATALYTIC DOMAIN-CONTAINING PROTEIN"/>
    <property type="match status" value="1"/>
</dbReference>
<accession>A0A0D1ZFZ3</accession>
<dbReference type="InterPro" id="IPR017853">
    <property type="entry name" value="GH"/>
</dbReference>
<organism evidence="3 4">
    <name type="scientific">Exophiala spinifera</name>
    <dbReference type="NCBI Taxonomy" id="91928"/>
    <lineage>
        <taxon>Eukaryota</taxon>
        <taxon>Fungi</taxon>
        <taxon>Dikarya</taxon>
        <taxon>Ascomycota</taxon>
        <taxon>Pezizomycotina</taxon>
        <taxon>Eurotiomycetes</taxon>
        <taxon>Chaetothyriomycetidae</taxon>
        <taxon>Chaetothyriales</taxon>
        <taxon>Herpotrichiellaceae</taxon>
        <taxon>Exophiala</taxon>
    </lineage>
</organism>
<feature type="compositionally biased region" description="Low complexity" evidence="1">
    <location>
        <begin position="397"/>
        <end position="442"/>
    </location>
</feature>
<reference evidence="3 4" key="1">
    <citation type="submission" date="2015-01" db="EMBL/GenBank/DDBJ databases">
        <title>The Genome Sequence of Exophiala spinifera CBS89968.</title>
        <authorList>
            <consortium name="The Broad Institute Genomics Platform"/>
            <person name="Cuomo C."/>
            <person name="de Hoog S."/>
            <person name="Gorbushina A."/>
            <person name="Stielow B."/>
            <person name="Teixiera M."/>
            <person name="Abouelleil A."/>
            <person name="Chapman S.B."/>
            <person name="Priest M."/>
            <person name="Young S.K."/>
            <person name="Wortman J."/>
            <person name="Nusbaum C."/>
            <person name="Birren B."/>
        </authorList>
    </citation>
    <scope>NUCLEOTIDE SEQUENCE [LARGE SCALE GENOMIC DNA]</scope>
    <source>
        <strain evidence="3 4">CBS 89968</strain>
    </source>
</reference>